<reference evidence="2 3" key="1">
    <citation type="submission" date="2023-05" db="EMBL/GenBank/DDBJ databases">
        <title>A 100% complete, gapless, phased diploid assembly of the Scenedesmus obliquus UTEX 3031 genome.</title>
        <authorList>
            <person name="Biondi T.C."/>
            <person name="Hanschen E.R."/>
            <person name="Kwon T."/>
            <person name="Eng W."/>
            <person name="Kruse C.P.S."/>
            <person name="Koehler S.I."/>
            <person name="Kunde Y."/>
            <person name="Gleasner C.D."/>
            <person name="You Mak K.T."/>
            <person name="Polle J."/>
            <person name="Hovde B.T."/>
            <person name="Starkenburg S.R."/>
        </authorList>
    </citation>
    <scope>NUCLEOTIDE SEQUENCE [LARGE SCALE GENOMIC DNA]</scope>
    <source>
        <strain evidence="2 3">DOE0152z</strain>
    </source>
</reference>
<dbReference type="Proteomes" id="UP001244341">
    <property type="component" value="Chromosome 3b"/>
</dbReference>
<feature type="compositionally biased region" description="Basic and acidic residues" evidence="1">
    <location>
        <begin position="128"/>
        <end position="142"/>
    </location>
</feature>
<feature type="compositionally biased region" description="Basic and acidic residues" evidence="1">
    <location>
        <begin position="43"/>
        <end position="64"/>
    </location>
</feature>
<feature type="region of interest" description="Disordered" evidence="1">
    <location>
        <begin position="26"/>
        <end position="142"/>
    </location>
</feature>
<sequence length="142" mass="15062">MQLARHCQRLLPTAQCLSVIGLKPSAAASITTGRGKPEGYQPVDDKEALKDDPRFKATPEHEGTADPATTAHSRPTAAAQRQQQQEVQGDSRPGGPADASADTAGIMPETPGLPQSGAHIPFTGTNREPWEEQKKSGKDTKV</sequence>
<name>A0ABY8TQX6_TETOB</name>
<keyword evidence="3" id="KW-1185">Reference proteome</keyword>
<organism evidence="2 3">
    <name type="scientific">Tetradesmus obliquus</name>
    <name type="common">Green alga</name>
    <name type="synonym">Acutodesmus obliquus</name>
    <dbReference type="NCBI Taxonomy" id="3088"/>
    <lineage>
        <taxon>Eukaryota</taxon>
        <taxon>Viridiplantae</taxon>
        <taxon>Chlorophyta</taxon>
        <taxon>core chlorophytes</taxon>
        <taxon>Chlorophyceae</taxon>
        <taxon>CS clade</taxon>
        <taxon>Sphaeropleales</taxon>
        <taxon>Scenedesmaceae</taxon>
        <taxon>Tetradesmus</taxon>
    </lineage>
</organism>
<evidence type="ECO:0000313" key="3">
    <source>
        <dbReference type="Proteomes" id="UP001244341"/>
    </source>
</evidence>
<dbReference type="EMBL" id="CP126210">
    <property type="protein sequence ID" value="WIA11516.1"/>
    <property type="molecule type" value="Genomic_DNA"/>
</dbReference>
<protein>
    <recommendedName>
        <fullName evidence="4">Succinate dehydrogenase assembly factor 4, mitochondrial</fullName>
    </recommendedName>
</protein>
<evidence type="ECO:0000313" key="2">
    <source>
        <dbReference type="EMBL" id="WIA11516.1"/>
    </source>
</evidence>
<proteinExistence type="predicted"/>
<evidence type="ECO:0008006" key="4">
    <source>
        <dbReference type="Google" id="ProtNLM"/>
    </source>
</evidence>
<accession>A0ABY8TQX6</accession>
<gene>
    <name evidence="2" type="ORF">OEZ85_011629</name>
</gene>
<evidence type="ECO:0000256" key="1">
    <source>
        <dbReference type="SAM" id="MobiDB-lite"/>
    </source>
</evidence>